<feature type="compositionally biased region" description="Polar residues" evidence="2">
    <location>
        <begin position="130"/>
        <end position="142"/>
    </location>
</feature>
<dbReference type="Pfam" id="PF05970">
    <property type="entry name" value="PIF1"/>
    <property type="match status" value="1"/>
</dbReference>
<dbReference type="GO" id="GO:0006310">
    <property type="term" value="P:DNA recombination"/>
    <property type="evidence" value="ECO:0007669"/>
    <property type="project" value="UniProtKB-KW"/>
</dbReference>
<dbReference type="PANTHER" id="PTHR10492:SF57">
    <property type="entry name" value="ATP-DEPENDENT DNA HELICASE"/>
    <property type="match status" value="1"/>
</dbReference>
<dbReference type="EMBL" id="BGZK01001353">
    <property type="protein sequence ID" value="GBP77906.1"/>
    <property type="molecule type" value="Genomic_DNA"/>
</dbReference>
<feature type="region of interest" description="Disordered" evidence="2">
    <location>
        <begin position="119"/>
        <end position="142"/>
    </location>
</feature>
<evidence type="ECO:0000259" key="3">
    <source>
        <dbReference type="Pfam" id="PF05970"/>
    </source>
</evidence>
<keyword evidence="1" id="KW-0378">Hydrolase</keyword>
<comment type="similarity">
    <text evidence="1">Belongs to the helicase family.</text>
</comment>
<dbReference type="GO" id="GO:0005524">
    <property type="term" value="F:ATP binding"/>
    <property type="evidence" value="ECO:0007669"/>
    <property type="project" value="UniProtKB-KW"/>
</dbReference>
<dbReference type="EC" id="5.6.2.3" evidence="1"/>
<dbReference type="AlphaFoldDB" id="A0A4C1YNS5"/>
<dbReference type="InterPro" id="IPR010285">
    <property type="entry name" value="DNA_helicase_pif1-like_DEAD"/>
</dbReference>
<gene>
    <name evidence="4" type="ORF">EVAR_89559_1</name>
</gene>
<dbReference type="GO" id="GO:0000723">
    <property type="term" value="P:telomere maintenance"/>
    <property type="evidence" value="ECO:0007669"/>
    <property type="project" value="InterPro"/>
</dbReference>
<keyword evidence="1" id="KW-0547">Nucleotide-binding</keyword>
<keyword evidence="5" id="KW-1185">Reference proteome</keyword>
<name>A0A4C1YNS5_EUMVA</name>
<reference evidence="4 5" key="1">
    <citation type="journal article" date="2019" name="Commun. Biol.">
        <title>The bagworm genome reveals a unique fibroin gene that provides high tensile strength.</title>
        <authorList>
            <person name="Kono N."/>
            <person name="Nakamura H."/>
            <person name="Ohtoshi R."/>
            <person name="Tomita M."/>
            <person name="Numata K."/>
            <person name="Arakawa K."/>
        </authorList>
    </citation>
    <scope>NUCLEOTIDE SEQUENCE [LARGE SCALE GENOMIC DNA]</scope>
</reference>
<dbReference type="GO" id="GO:0043139">
    <property type="term" value="F:5'-3' DNA helicase activity"/>
    <property type="evidence" value="ECO:0007669"/>
    <property type="project" value="UniProtKB-EC"/>
</dbReference>
<sequence length="142" mass="15536">MDYYKNQQGGIIFLDTPGGTGKTFLINIILAEIRAKKEIVLVLVSSGIAATLRDSGRTAHSGLKLPLNVTDYEFRAHPQEIADSHIHQGARSVKTINTTSLSGPLSCSGQRATKTFLRQPQTTTDRHACQMSQTNHHPTLPK</sequence>
<proteinExistence type="inferred from homology"/>
<dbReference type="OrthoDB" id="272985at2759"/>
<dbReference type="Proteomes" id="UP000299102">
    <property type="component" value="Unassembled WGS sequence"/>
</dbReference>
<feature type="domain" description="DNA helicase Pif1-like DEAD-box helicase" evidence="3">
    <location>
        <begin position="5"/>
        <end position="73"/>
    </location>
</feature>
<keyword evidence="1" id="KW-0227">DNA damage</keyword>
<dbReference type="PANTHER" id="PTHR10492">
    <property type="match status" value="1"/>
</dbReference>
<dbReference type="GO" id="GO:0006281">
    <property type="term" value="P:DNA repair"/>
    <property type="evidence" value="ECO:0007669"/>
    <property type="project" value="UniProtKB-KW"/>
</dbReference>
<evidence type="ECO:0000313" key="4">
    <source>
        <dbReference type="EMBL" id="GBP77906.1"/>
    </source>
</evidence>
<evidence type="ECO:0000256" key="1">
    <source>
        <dbReference type="RuleBase" id="RU363044"/>
    </source>
</evidence>
<comment type="caution">
    <text evidence="4">The sequence shown here is derived from an EMBL/GenBank/DDBJ whole genome shotgun (WGS) entry which is preliminary data.</text>
</comment>
<keyword evidence="1" id="KW-0347">Helicase</keyword>
<comment type="catalytic activity">
    <reaction evidence="1">
        <text>ATP + H2O = ADP + phosphate + H(+)</text>
        <dbReference type="Rhea" id="RHEA:13065"/>
        <dbReference type="ChEBI" id="CHEBI:15377"/>
        <dbReference type="ChEBI" id="CHEBI:15378"/>
        <dbReference type="ChEBI" id="CHEBI:30616"/>
        <dbReference type="ChEBI" id="CHEBI:43474"/>
        <dbReference type="ChEBI" id="CHEBI:456216"/>
        <dbReference type="EC" id="5.6.2.3"/>
    </reaction>
</comment>
<dbReference type="GO" id="GO:0016887">
    <property type="term" value="F:ATP hydrolysis activity"/>
    <property type="evidence" value="ECO:0007669"/>
    <property type="project" value="RHEA"/>
</dbReference>
<keyword evidence="1" id="KW-0234">DNA repair</keyword>
<accession>A0A4C1YNS5</accession>
<protein>
    <recommendedName>
        <fullName evidence="1">ATP-dependent DNA helicase</fullName>
        <ecNumber evidence="1">5.6.2.3</ecNumber>
    </recommendedName>
</protein>
<evidence type="ECO:0000256" key="2">
    <source>
        <dbReference type="SAM" id="MobiDB-lite"/>
    </source>
</evidence>
<evidence type="ECO:0000313" key="5">
    <source>
        <dbReference type="Proteomes" id="UP000299102"/>
    </source>
</evidence>
<keyword evidence="1" id="KW-0067">ATP-binding</keyword>
<comment type="cofactor">
    <cofactor evidence="1">
        <name>Mg(2+)</name>
        <dbReference type="ChEBI" id="CHEBI:18420"/>
    </cofactor>
</comment>
<dbReference type="STRING" id="151549.A0A4C1YNS5"/>
<dbReference type="InterPro" id="IPR027417">
    <property type="entry name" value="P-loop_NTPase"/>
</dbReference>
<dbReference type="SUPFAM" id="SSF52540">
    <property type="entry name" value="P-loop containing nucleoside triphosphate hydrolases"/>
    <property type="match status" value="1"/>
</dbReference>
<organism evidence="4 5">
    <name type="scientific">Eumeta variegata</name>
    <name type="common">Bagworm moth</name>
    <name type="synonym">Eumeta japonica</name>
    <dbReference type="NCBI Taxonomy" id="151549"/>
    <lineage>
        <taxon>Eukaryota</taxon>
        <taxon>Metazoa</taxon>
        <taxon>Ecdysozoa</taxon>
        <taxon>Arthropoda</taxon>
        <taxon>Hexapoda</taxon>
        <taxon>Insecta</taxon>
        <taxon>Pterygota</taxon>
        <taxon>Neoptera</taxon>
        <taxon>Endopterygota</taxon>
        <taxon>Lepidoptera</taxon>
        <taxon>Glossata</taxon>
        <taxon>Ditrysia</taxon>
        <taxon>Tineoidea</taxon>
        <taxon>Psychidae</taxon>
        <taxon>Oiketicinae</taxon>
        <taxon>Eumeta</taxon>
    </lineage>
</organism>
<dbReference type="Gene3D" id="3.40.50.300">
    <property type="entry name" value="P-loop containing nucleotide triphosphate hydrolases"/>
    <property type="match status" value="1"/>
</dbReference>
<keyword evidence="1" id="KW-0233">DNA recombination</keyword>